<keyword evidence="2" id="KW-0808">Transferase</keyword>
<accession>A0ABS6DS06</accession>
<dbReference type="Pfam" id="PF01648">
    <property type="entry name" value="ACPS"/>
    <property type="match status" value="1"/>
</dbReference>
<organism evidence="2 3">
    <name type="scientific">Mycoplasma zalophidermidis</name>
    <dbReference type="NCBI Taxonomy" id="398174"/>
    <lineage>
        <taxon>Bacteria</taxon>
        <taxon>Bacillati</taxon>
        <taxon>Mycoplasmatota</taxon>
        <taxon>Mollicutes</taxon>
        <taxon>Mycoplasmataceae</taxon>
        <taxon>Mycoplasma</taxon>
    </lineage>
</organism>
<gene>
    <name evidence="2" type="ORF">KQ878_00655</name>
</gene>
<name>A0ABS6DS06_9MOLU</name>
<reference evidence="2" key="1">
    <citation type="submission" date="2021-06" db="EMBL/GenBank/DDBJ databases">
        <title>Novel Mycoplasma species detected in California sea lions (Zalophus californianus) from the USA.</title>
        <authorList>
            <person name="Volokhov D.V."/>
            <person name="Furtak V.A."/>
            <person name="Zagorodnyaya T.A."/>
        </authorList>
    </citation>
    <scope>NUCLEOTIDE SEQUENCE [LARGE SCALE GENOMIC DNA]</scope>
    <source>
        <strain evidence="2">CSL 4779</strain>
    </source>
</reference>
<evidence type="ECO:0000259" key="1">
    <source>
        <dbReference type="Pfam" id="PF01648"/>
    </source>
</evidence>
<feature type="domain" description="4'-phosphopantetheinyl transferase" evidence="1">
    <location>
        <begin position="3"/>
        <end position="86"/>
    </location>
</feature>
<comment type="caution">
    <text evidence="2">The sequence shown here is derived from an EMBL/GenBank/DDBJ whole genome shotgun (WGS) entry which is preliminary data.</text>
</comment>
<dbReference type="RefSeq" id="WP_216505197.1">
    <property type="nucleotide sequence ID" value="NZ_JAHMHJ010000001.1"/>
</dbReference>
<protein>
    <submittedName>
        <fullName evidence="2">4'-phosphopantetheinyl transferase superfamily protein</fullName>
    </submittedName>
</protein>
<dbReference type="InterPro" id="IPR008278">
    <property type="entry name" value="4-PPantetheinyl_Trfase_dom"/>
</dbReference>
<dbReference type="Proteomes" id="UP000812267">
    <property type="component" value="Unassembled WGS sequence"/>
</dbReference>
<sequence length="104" mass="12083">MKLGIDLVLIDRFRSIEQGFEKRFCHPSEIDYLHNLASEEVRVTYLASLWAIKEALFKADNKFFDFSKIKLVKEKSGVWTFEDWKISTSHEGNMLVAIAALEEV</sequence>
<evidence type="ECO:0000313" key="3">
    <source>
        <dbReference type="Proteomes" id="UP000812267"/>
    </source>
</evidence>
<dbReference type="GO" id="GO:0016740">
    <property type="term" value="F:transferase activity"/>
    <property type="evidence" value="ECO:0007669"/>
    <property type="project" value="UniProtKB-KW"/>
</dbReference>
<proteinExistence type="predicted"/>
<dbReference type="EMBL" id="JAHMHK010000001">
    <property type="protein sequence ID" value="MBU4693395.1"/>
    <property type="molecule type" value="Genomic_DNA"/>
</dbReference>
<evidence type="ECO:0000313" key="2">
    <source>
        <dbReference type="EMBL" id="MBU4693395.1"/>
    </source>
</evidence>
<keyword evidence="3" id="KW-1185">Reference proteome</keyword>